<dbReference type="EMBL" id="PYAT01000015">
    <property type="protein sequence ID" value="PSL28821.1"/>
    <property type="molecule type" value="Genomic_DNA"/>
</dbReference>
<dbReference type="InterPro" id="IPR008949">
    <property type="entry name" value="Isoprenoid_synthase_dom_sf"/>
</dbReference>
<sequence>MSKVSNLHKESMIMLKETSRTFFIPISFLEPTLKKTVASAYLCMRAIDEIEDHPELDDKAKQHLLLTISKMLKTTFDPNEYKTLLEPYEHLLPPVSLRLDDWISLCPTEIVDKVKASTAEMADGMAKWVEKGWNIQSREELDDYTYYVAGLVGTMLSDLWKWHDNTETDPELAISFGRGLQAVNMLRNYDEDLERGVSFVPKGWNREDMYNYANENLAQAQLYVKSIKNKRILMFCKVPLALAHSTLKALKSGKEKMSRQEVEGIVEQLKQEENINE</sequence>
<dbReference type="OrthoDB" id="9787280at2"/>
<comment type="caution">
    <text evidence="1">The sequence shown here is derived from an EMBL/GenBank/DDBJ whole genome shotgun (WGS) entry which is preliminary data.</text>
</comment>
<dbReference type="PANTHER" id="PTHR11626">
    <property type="entry name" value="FARNESYL-DIPHOSPHATE FARNESYLTRANSFERASE"/>
    <property type="match status" value="1"/>
</dbReference>
<keyword evidence="1" id="KW-0808">Transferase</keyword>
<accession>A0A2P8G4B7</accession>
<proteinExistence type="predicted"/>
<dbReference type="Gene3D" id="1.10.600.10">
    <property type="entry name" value="Farnesyl Diphosphate Synthase"/>
    <property type="match status" value="1"/>
</dbReference>
<dbReference type="GO" id="GO:0051996">
    <property type="term" value="F:squalene synthase [NAD(P)H] activity"/>
    <property type="evidence" value="ECO:0007669"/>
    <property type="project" value="InterPro"/>
</dbReference>
<dbReference type="SUPFAM" id="SSF48576">
    <property type="entry name" value="Terpenoid synthases"/>
    <property type="match status" value="1"/>
</dbReference>
<dbReference type="InterPro" id="IPR002060">
    <property type="entry name" value="Squ/phyt_synthse"/>
</dbReference>
<dbReference type="AlphaFoldDB" id="A0A2P8G4B7"/>
<dbReference type="GO" id="GO:0045338">
    <property type="term" value="P:farnesyl diphosphate metabolic process"/>
    <property type="evidence" value="ECO:0007669"/>
    <property type="project" value="InterPro"/>
</dbReference>
<dbReference type="PANTHER" id="PTHR11626:SF2">
    <property type="entry name" value="SQUALENE SYNTHASE"/>
    <property type="match status" value="1"/>
</dbReference>
<dbReference type="Proteomes" id="UP000242682">
    <property type="component" value="Unassembled WGS sequence"/>
</dbReference>
<organism evidence="1 2">
    <name type="scientific">Planomicrobium soli</name>
    <dbReference type="NCBI Taxonomy" id="1176648"/>
    <lineage>
        <taxon>Bacteria</taxon>
        <taxon>Bacillati</taxon>
        <taxon>Bacillota</taxon>
        <taxon>Bacilli</taxon>
        <taxon>Bacillales</taxon>
        <taxon>Caryophanaceae</taxon>
        <taxon>Planomicrobium</taxon>
    </lineage>
</organism>
<evidence type="ECO:0000313" key="2">
    <source>
        <dbReference type="Proteomes" id="UP000242682"/>
    </source>
</evidence>
<dbReference type="RefSeq" id="WP_106534542.1">
    <property type="nucleotide sequence ID" value="NZ_PYAT01000015.1"/>
</dbReference>
<protein>
    <submittedName>
        <fullName evidence="1">Farnesyl-diphosphate farnesyltransferase</fullName>
    </submittedName>
</protein>
<keyword evidence="2" id="KW-1185">Reference proteome</keyword>
<gene>
    <name evidence="1" type="ORF">B0H99_11534</name>
</gene>
<dbReference type="InterPro" id="IPR044844">
    <property type="entry name" value="Trans_IPPS_euk-type"/>
</dbReference>
<evidence type="ECO:0000313" key="1">
    <source>
        <dbReference type="EMBL" id="PSL28821.1"/>
    </source>
</evidence>
<reference evidence="1 2" key="1">
    <citation type="submission" date="2018-03" db="EMBL/GenBank/DDBJ databases">
        <title>Genomic Encyclopedia of Type Strains, Phase III (KMG-III): the genomes of soil and plant-associated and newly described type strains.</title>
        <authorList>
            <person name="Whitman W."/>
        </authorList>
    </citation>
    <scope>NUCLEOTIDE SEQUENCE [LARGE SCALE GENOMIC DNA]</scope>
    <source>
        <strain evidence="1 2">CGMCC 1.12259</strain>
    </source>
</reference>
<name>A0A2P8G4B7_9BACL</name>
<dbReference type="Pfam" id="PF00494">
    <property type="entry name" value="SQS_PSY"/>
    <property type="match status" value="1"/>
</dbReference>